<dbReference type="AlphaFoldDB" id="A0AAQ4NPH9"/>
<protein>
    <recommendedName>
        <fullName evidence="4">Coiled-coil domain-containing protein 106-like</fullName>
    </recommendedName>
</protein>
<reference evidence="2 3" key="1">
    <citation type="journal article" date="2021" name="G3 (Bethesda)">
        <title>Improved contiguity of the threespine stickleback genome using long-read sequencing.</title>
        <authorList>
            <person name="Nath S."/>
            <person name="Shaw D.E."/>
            <person name="White M.A."/>
        </authorList>
    </citation>
    <scope>NUCLEOTIDE SEQUENCE [LARGE SCALE GENOMIC DNA]</scope>
    <source>
        <strain evidence="2 3">Lake Benthic</strain>
    </source>
</reference>
<dbReference type="Ensembl" id="ENSGACT00000052585.1">
    <property type="protein sequence ID" value="ENSGACP00000028306.1"/>
    <property type="gene ID" value="ENSGACG00000029752.1"/>
</dbReference>
<evidence type="ECO:0000313" key="2">
    <source>
        <dbReference type="Ensembl" id="ENSGACP00000028306.1"/>
    </source>
</evidence>
<organism evidence="2 3">
    <name type="scientific">Gasterosteus aculeatus aculeatus</name>
    <name type="common">three-spined stickleback</name>
    <dbReference type="NCBI Taxonomy" id="481459"/>
    <lineage>
        <taxon>Eukaryota</taxon>
        <taxon>Metazoa</taxon>
        <taxon>Chordata</taxon>
        <taxon>Craniata</taxon>
        <taxon>Vertebrata</taxon>
        <taxon>Euteleostomi</taxon>
        <taxon>Actinopterygii</taxon>
        <taxon>Neopterygii</taxon>
        <taxon>Teleostei</taxon>
        <taxon>Neoteleostei</taxon>
        <taxon>Acanthomorphata</taxon>
        <taxon>Eupercaria</taxon>
        <taxon>Perciformes</taxon>
        <taxon>Cottioidei</taxon>
        <taxon>Gasterosteales</taxon>
        <taxon>Gasterosteidae</taxon>
        <taxon>Gasterosteus</taxon>
    </lineage>
</organism>
<feature type="compositionally biased region" description="Low complexity" evidence="1">
    <location>
        <begin position="134"/>
        <end position="154"/>
    </location>
</feature>
<feature type="region of interest" description="Disordered" evidence="1">
    <location>
        <begin position="120"/>
        <end position="186"/>
    </location>
</feature>
<name>A0AAQ4NPH9_GASAC</name>
<evidence type="ECO:0000256" key="1">
    <source>
        <dbReference type="SAM" id="MobiDB-lite"/>
    </source>
</evidence>
<reference evidence="2" key="2">
    <citation type="submission" date="2025-08" db="UniProtKB">
        <authorList>
            <consortium name="Ensembl"/>
        </authorList>
    </citation>
    <scope>IDENTIFICATION</scope>
</reference>
<keyword evidence="3" id="KW-1185">Reference proteome</keyword>
<proteinExistence type="predicted"/>
<dbReference type="Proteomes" id="UP000007635">
    <property type="component" value="Chromosome XVII"/>
</dbReference>
<reference evidence="2" key="3">
    <citation type="submission" date="2025-09" db="UniProtKB">
        <authorList>
            <consortium name="Ensembl"/>
        </authorList>
    </citation>
    <scope>IDENTIFICATION</scope>
</reference>
<evidence type="ECO:0008006" key="4">
    <source>
        <dbReference type="Google" id="ProtNLM"/>
    </source>
</evidence>
<accession>A0AAQ4NPH9</accession>
<dbReference type="InterPro" id="IPR031591">
    <property type="entry name" value="CCDC106"/>
</dbReference>
<dbReference type="GO" id="GO:0005654">
    <property type="term" value="C:nucleoplasm"/>
    <property type="evidence" value="ECO:0007669"/>
    <property type="project" value="TreeGrafter"/>
</dbReference>
<dbReference type="GeneTree" id="ENSGT00390000013183"/>
<dbReference type="PANTHER" id="PTHR16477">
    <property type="entry name" value="COILED-COIL DOMAIN-CONTAINING PROTEIN 106"/>
    <property type="match status" value="1"/>
</dbReference>
<evidence type="ECO:0000313" key="3">
    <source>
        <dbReference type="Proteomes" id="UP000007635"/>
    </source>
</evidence>
<feature type="compositionally biased region" description="Basic residues" evidence="1">
    <location>
        <begin position="159"/>
        <end position="174"/>
    </location>
</feature>
<dbReference type="PANTHER" id="PTHR16477:SF5">
    <property type="entry name" value="COILED-COIL DOMAIN-CONTAINING PROTEIN 106-RELATED"/>
    <property type="match status" value="1"/>
</dbReference>
<dbReference type="Pfam" id="PF15794">
    <property type="entry name" value="CCDC106"/>
    <property type="match status" value="1"/>
</dbReference>
<sequence>MTWCCFRCLHNCSQMDTRFSKRGRKAEDNEANPKLLHAVEEDLAQEREEVPIHPKKKKLIKYSPRKTSALELAKLKEQTKMNRQKIEHLEEPIYYLEEANKDLKADTDFLLAKIKEAPSTLTSSGKGRKTAPEPSSSSTSRSTSPSSDSRFLSSSEEKKKKRKKSKKKTIKSKKHTESHSRSRITTTDGVIRRYKDVLRIFKKCGSTKKAFAKMNVDRNTIARTAIIAELAITFQDAFQGLLTGDEDEMKICVLAERCRGAINEEMAEAITACKKNGKLLPIMYKYT</sequence>